<evidence type="ECO:0000259" key="9">
    <source>
        <dbReference type="Pfam" id="PF04552"/>
    </source>
</evidence>
<evidence type="ECO:0000256" key="2">
    <source>
        <dbReference type="ARBA" id="ARBA00022478"/>
    </source>
</evidence>
<dbReference type="Pfam" id="PF00309">
    <property type="entry name" value="Sigma54_AID"/>
    <property type="match status" value="1"/>
</dbReference>
<reference evidence="12" key="1">
    <citation type="submission" date="2016-10" db="EMBL/GenBank/DDBJ databases">
        <authorList>
            <person name="Varghese N."/>
            <person name="Submissions S."/>
        </authorList>
    </citation>
    <scope>NUCLEOTIDE SEQUENCE [LARGE SCALE GENOMIC DNA]</scope>
    <source>
        <strain evidence="12">DSM 22530</strain>
    </source>
</reference>
<dbReference type="PRINTS" id="PR00045">
    <property type="entry name" value="SIGMA54FCT"/>
</dbReference>
<dbReference type="AlphaFoldDB" id="A0A1I1WND4"/>
<dbReference type="RefSeq" id="WP_090084879.1">
    <property type="nucleotide sequence ID" value="NZ_FOMR01000006.1"/>
</dbReference>
<dbReference type="InterPro" id="IPR007046">
    <property type="entry name" value="RNA_pol_sigma_54_core-bd"/>
</dbReference>
<dbReference type="GO" id="GO:0000428">
    <property type="term" value="C:DNA-directed RNA polymerase complex"/>
    <property type="evidence" value="ECO:0007669"/>
    <property type="project" value="UniProtKB-KW"/>
</dbReference>
<evidence type="ECO:0000259" key="10">
    <source>
        <dbReference type="Pfam" id="PF04963"/>
    </source>
</evidence>
<evidence type="ECO:0000256" key="8">
    <source>
        <dbReference type="ARBA" id="ARBA00023163"/>
    </source>
</evidence>
<keyword evidence="4" id="KW-0548">Nucleotidyltransferase</keyword>
<dbReference type="GO" id="GO:0016779">
    <property type="term" value="F:nucleotidyltransferase activity"/>
    <property type="evidence" value="ECO:0007669"/>
    <property type="project" value="UniProtKB-KW"/>
</dbReference>
<dbReference type="Gene3D" id="1.10.10.60">
    <property type="entry name" value="Homeodomain-like"/>
    <property type="match status" value="1"/>
</dbReference>
<dbReference type="InterPro" id="IPR038709">
    <property type="entry name" value="RpoN_core-bd_sf"/>
</dbReference>
<dbReference type="InterPro" id="IPR007634">
    <property type="entry name" value="RNA_pol_sigma_54_DNA-bd"/>
</dbReference>
<dbReference type="OrthoDB" id="9814402at2"/>
<sequence>MKPSIVQEQTLQMKMNQSLIQAIHLLQFSGMEIIEYIKEVSKENPLIEDVNFDYEISQFKQTNTNDTAIGEINQAELTMYDQLKSQLYAIEVPHELKQAVEFGIDSLNEDGYLDIDIALWVEKCLITDRQAEEALELIQQLEPAGIGARSLKECIQLQMPDSKDVLEALLTDYLEWVADENLQEISEHFNLTEDKAEELLNRIQSCHPKPGQLLSSKKTEYIIPEAYIYEQNGSWQISFYKWHSPTIEINESYKNLQIEEKEAADYLKEKFNQVNWLKQAIKFRGNTLERVIRVIVEKQRMYFEHGTFMLQPLTLKEIAAELDMHISTVSRAITHKYVQTKAGIIPLKFFLQPGVRQNDGEQTASFVIKQLIAELIQNENKENPLSDQMITNRLKQEFGIRVARRTVMKYRQTLGLASSAKRK</sequence>
<keyword evidence="7" id="KW-0238">DNA-binding</keyword>
<dbReference type="NCBIfam" id="TIGR02395">
    <property type="entry name" value="rpoN_sigma"/>
    <property type="match status" value="1"/>
</dbReference>
<evidence type="ECO:0000256" key="6">
    <source>
        <dbReference type="ARBA" id="ARBA00023082"/>
    </source>
</evidence>
<keyword evidence="2" id="KW-0240">DNA-directed RNA polymerase</keyword>
<organism evidence="11 12">
    <name type="scientific">Lentibacillus persicus</name>
    <dbReference type="NCBI Taxonomy" id="640948"/>
    <lineage>
        <taxon>Bacteria</taxon>
        <taxon>Bacillati</taxon>
        <taxon>Bacillota</taxon>
        <taxon>Bacilli</taxon>
        <taxon>Bacillales</taxon>
        <taxon>Bacillaceae</taxon>
        <taxon>Lentibacillus</taxon>
    </lineage>
</organism>
<dbReference type="GO" id="GO:0016987">
    <property type="term" value="F:sigma factor activity"/>
    <property type="evidence" value="ECO:0007669"/>
    <property type="project" value="UniProtKB-KW"/>
</dbReference>
<dbReference type="Gene3D" id="1.10.10.1330">
    <property type="entry name" value="RNA polymerase sigma-54 factor, core-binding domain"/>
    <property type="match status" value="1"/>
</dbReference>
<keyword evidence="12" id="KW-1185">Reference proteome</keyword>
<keyword evidence="6" id="KW-0731">Sigma factor</keyword>
<dbReference type="GO" id="GO:0001216">
    <property type="term" value="F:DNA-binding transcription activator activity"/>
    <property type="evidence" value="ECO:0007669"/>
    <property type="project" value="InterPro"/>
</dbReference>
<dbReference type="STRING" id="640948.SAMN05216238_106148"/>
<dbReference type="EMBL" id="FOMR01000006">
    <property type="protein sequence ID" value="SFD95898.1"/>
    <property type="molecule type" value="Genomic_DNA"/>
</dbReference>
<comment type="similarity">
    <text evidence="1">Belongs to the sigma-54 factor family.</text>
</comment>
<keyword evidence="8" id="KW-0804">Transcription</keyword>
<proteinExistence type="inferred from homology"/>
<accession>A0A1I1WND4</accession>
<feature type="domain" description="RNA polymerase sigma factor 54 core-binding" evidence="10">
    <location>
        <begin position="72"/>
        <end position="253"/>
    </location>
</feature>
<dbReference type="PIRSF" id="PIRSF000774">
    <property type="entry name" value="RpoN"/>
    <property type="match status" value="1"/>
</dbReference>
<gene>
    <name evidence="11" type="ORF">SAMN05216238_106148</name>
</gene>
<dbReference type="GO" id="GO:0006352">
    <property type="term" value="P:DNA-templated transcription initiation"/>
    <property type="evidence" value="ECO:0007669"/>
    <property type="project" value="InterPro"/>
</dbReference>
<evidence type="ECO:0000313" key="11">
    <source>
        <dbReference type="EMBL" id="SFD95898.1"/>
    </source>
</evidence>
<dbReference type="Pfam" id="PF04963">
    <property type="entry name" value="Sigma54_CBD"/>
    <property type="match status" value="1"/>
</dbReference>
<dbReference type="InterPro" id="IPR000394">
    <property type="entry name" value="RNA_pol_sigma_54"/>
</dbReference>
<evidence type="ECO:0000256" key="4">
    <source>
        <dbReference type="ARBA" id="ARBA00022695"/>
    </source>
</evidence>
<evidence type="ECO:0000256" key="3">
    <source>
        <dbReference type="ARBA" id="ARBA00022679"/>
    </source>
</evidence>
<feature type="domain" description="RNA polymerase sigma factor 54 DNA-binding" evidence="9">
    <location>
        <begin position="265"/>
        <end position="423"/>
    </location>
</feature>
<keyword evidence="3" id="KW-0808">Transferase</keyword>
<evidence type="ECO:0000313" key="12">
    <source>
        <dbReference type="Proteomes" id="UP000199474"/>
    </source>
</evidence>
<evidence type="ECO:0000256" key="5">
    <source>
        <dbReference type="ARBA" id="ARBA00023015"/>
    </source>
</evidence>
<dbReference type="PANTHER" id="PTHR32248">
    <property type="entry name" value="RNA POLYMERASE SIGMA-54 FACTOR"/>
    <property type="match status" value="1"/>
</dbReference>
<dbReference type="PANTHER" id="PTHR32248:SF4">
    <property type="entry name" value="RNA POLYMERASE SIGMA-54 FACTOR"/>
    <property type="match status" value="1"/>
</dbReference>
<dbReference type="PROSITE" id="PS50044">
    <property type="entry name" value="SIGMA54_3"/>
    <property type="match status" value="1"/>
</dbReference>
<dbReference type="Proteomes" id="UP000199474">
    <property type="component" value="Unassembled WGS sequence"/>
</dbReference>
<protein>
    <submittedName>
        <fullName evidence="11">RNA polymerase, sigma 54 subunit, RpoN/SigL</fullName>
    </submittedName>
</protein>
<dbReference type="GO" id="GO:0003677">
    <property type="term" value="F:DNA binding"/>
    <property type="evidence" value="ECO:0007669"/>
    <property type="project" value="UniProtKB-KW"/>
</dbReference>
<keyword evidence="5" id="KW-0805">Transcription regulation</keyword>
<dbReference type="Pfam" id="PF04552">
    <property type="entry name" value="Sigma54_DBD"/>
    <property type="match status" value="1"/>
</dbReference>
<evidence type="ECO:0000256" key="7">
    <source>
        <dbReference type="ARBA" id="ARBA00023125"/>
    </source>
</evidence>
<dbReference type="PROSITE" id="PS00717">
    <property type="entry name" value="SIGMA54_1"/>
    <property type="match status" value="1"/>
</dbReference>
<evidence type="ECO:0000256" key="1">
    <source>
        <dbReference type="ARBA" id="ARBA00008798"/>
    </source>
</evidence>
<name>A0A1I1WND4_9BACI</name>